<dbReference type="InterPro" id="IPR018461">
    <property type="entry name" value="Na/H_Antiport_NhaC-like_C"/>
</dbReference>
<feature type="transmembrane region" description="Helical" evidence="9">
    <location>
        <begin position="192"/>
        <end position="210"/>
    </location>
</feature>
<feature type="transmembrane region" description="Helical" evidence="9">
    <location>
        <begin position="288"/>
        <end position="309"/>
    </location>
</feature>
<feature type="transmembrane region" description="Helical" evidence="9">
    <location>
        <begin position="109"/>
        <end position="134"/>
    </location>
</feature>
<evidence type="ECO:0000256" key="2">
    <source>
        <dbReference type="ARBA" id="ARBA00022448"/>
    </source>
</evidence>
<dbReference type="AlphaFoldDB" id="A0A2P6MID0"/>
<keyword evidence="4" id="KW-1003">Cell membrane</keyword>
<comment type="similarity">
    <text evidence="8">Belongs to the NhaC Na(+)/H(+) (TC 2.A.35) antiporter family.</text>
</comment>
<feature type="domain" description="Na+/H+ antiporter NhaC-like C-terminal" evidence="10">
    <location>
        <begin position="284"/>
        <end position="425"/>
    </location>
</feature>
<evidence type="ECO:0000256" key="3">
    <source>
        <dbReference type="ARBA" id="ARBA00022449"/>
    </source>
</evidence>
<dbReference type="PANTHER" id="PTHR33451:SF4">
    <property type="entry name" value="NA+_H+ ANTIPORTER"/>
    <property type="match status" value="1"/>
</dbReference>
<evidence type="ECO:0000256" key="1">
    <source>
        <dbReference type="ARBA" id="ARBA00004651"/>
    </source>
</evidence>
<dbReference type="PANTHER" id="PTHR33451">
    <property type="entry name" value="MALATE-2H(+)/NA(+)-LACTATE ANTIPORTER"/>
    <property type="match status" value="1"/>
</dbReference>
<evidence type="ECO:0000256" key="8">
    <source>
        <dbReference type="ARBA" id="ARBA00038435"/>
    </source>
</evidence>
<feature type="transmembrane region" description="Helical" evidence="9">
    <location>
        <begin position="409"/>
        <end position="428"/>
    </location>
</feature>
<accession>A0A2P6MID0</accession>
<evidence type="ECO:0000259" key="10">
    <source>
        <dbReference type="Pfam" id="PF03553"/>
    </source>
</evidence>
<protein>
    <recommendedName>
        <fullName evidence="10">Na+/H+ antiporter NhaC-like C-terminal domain-containing protein</fullName>
    </recommendedName>
</protein>
<reference evidence="11 12" key="1">
    <citation type="submission" date="2018-03" db="EMBL/GenBank/DDBJ databases">
        <title>Bacillus urumqiensis sp. nov., a moderately haloalkaliphilic bacterium isolated from a salt lake.</title>
        <authorList>
            <person name="Zhao B."/>
            <person name="Liao Z."/>
        </authorList>
    </citation>
    <scope>NUCLEOTIDE SEQUENCE [LARGE SCALE GENOMIC DNA]</scope>
    <source>
        <strain evidence="11 12">BZ-SZ-XJ18</strain>
    </source>
</reference>
<comment type="subcellular location">
    <subcellularLocation>
        <location evidence="1">Cell membrane</location>
        <topology evidence="1">Multi-pass membrane protein</topology>
    </subcellularLocation>
</comment>
<feature type="transmembrane region" description="Helical" evidence="9">
    <location>
        <begin position="71"/>
        <end position="89"/>
    </location>
</feature>
<dbReference type="EMBL" id="PVNS01000005">
    <property type="protein sequence ID" value="PRO66017.1"/>
    <property type="molecule type" value="Genomic_DNA"/>
</dbReference>
<evidence type="ECO:0000313" key="12">
    <source>
        <dbReference type="Proteomes" id="UP000243650"/>
    </source>
</evidence>
<evidence type="ECO:0000256" key="7">
    <source>
        <dbReference type="ARBA" id="ARBA00023136"/>
    </source>
</evidence>
<keyword evidence="5 9" id="KW-0812">Transmembrane</keyword>
<keyword evidence="12" id="KW-1185">Reference proteome</keyword>
<dbReference type="GO" id="GO:0015297">
    <property type="term" value="F:antiporter activity"/>
    <property type="evidence" value="ECO:0007669"/>
    <property type="project" value="UniProtKB-KW"/>
</dbReference>
<evidence type="ECO:0000256" key="6">
    <source>
        <dbReference type="ARBA" id="ARBA00022989"/>
    </source>
</evidence>
<dbReference type="Pfam" id="PF03553">
    <property type="entry name" value="Na_H_antiporter"/>
    <property type="match status" value="1"/>
</dbReference>
<gene>
    <name evidence="11" type="ORF">C6I21_06865</name>
</gene>
<comment type="caution">
    <text evidence="11">The sequence shown here is derived from an EMBL/GenBank/DDBJ whole genome shotgun (WGS) entry which is preliminary data.</text>
</comment>
<dbReference type="GO" id="GO:0005886">
    <property type="term" value="C:plasma membrane"/>
    <property type="evidence" value="ECO:0007669"/>
    <property type="project" value="UniProtKB-SubCell"/>
</dbReference>
<evidence type="ECO:0000256" key="9">
    <source>
        <dbReference type="SAM" id="Phobius"/>
    </source>
</evidence>
<sequence>MIMTIHQPFSIKQIIFVFAALLVPLGAAVSGSFPLWAAVLPGAVVLFIMLQKKGASPQDVLRSIRRGVLRNRPIAWLLVFIGLLLPSWASAGIVSDLNDLFLASVPVSFFLTASFLIAGAMSLTVGSAIGSLSIVGIPLMSAGMSLGHAEVLLAGALVSGAFIGDRTSPLSSSFQLLAFAVELSPRNHFRSILPTLLVSTAVSAAVFALLDSVYAVSGETTGSLPPAGSLLVSLIPPLLLFILITAGRSMYTCFTSAIAAGVLLYFLRGGDAAGLLEAAFFGLNTINGLAGMLPFVLFILAVGAFCQMIEDAGMLTPHLERLFERVHSFRAATVVTVLCAAAVSLVSPNQSFPILLTGRTLLPHWRTHYSSEGLARILADSTVVFAGMVPWSLLAILCGTIVGVPPIQYVPAAVFLWISPAVTILWSFRRKAGSSISTDSVS</sequence>
<evidence type="ECO:0000313" key="11">
    <source>
        <dbReference type="EMBL" id="PRO66017.1"/>
    </source>
</evidence>
<dbReference type="InterPro" id="IPR052180">
    <property type="entry name" value="NhaC_Na-H+_Antiporter"/>
</dbReference>
<organism evidence="11 12">
    <name type="scientific">Alkalicoccus urumqiensis</name>
    <name type="common">Bacillus urumqiensis</name>
    <dbReference type="NCBI Taxonomy" id="1548213"/>
    <lineage>
        <taxon>Bacteria</taxon>
        <taxon>Bacillati</taxon>
        <taxon>Bacillota</taxon>
        <taxon>Bacilli</taxon>
        <taxon>Bacillales</taxon>
        <taxon>Bacillaceae</taxon>
        <taxon>Alkalicoccus</taxon>
    </lineage>
</organism>
<feature type="transmembrane region" description="Helical" evidence="9">
    <location>
        <begin position="377"/>
        <end position="403"/>
    </location>
</feature>
<evidence type="ECO:0000256" key="5">
    <source>
        <dbReference type="ARBA" id="ARBA00022692"/>
    </source>
</evidence>
<keyword evidence="2" id="KW-0813">Transport</keyword>
<name>A0A2P6MID0_ALKUR</name>
<dbReference type="OrthoDB" id="9762978at2"/>
<feature type="transmembrane region" description="Helical" evidence="9">
    <location>
        <begin position="249"/>
        <end position="267"/>
    </location>
</feature>
<dbReference type="Proteomes" id="UP000243650">
    <property type="component" value="Unassembled WGS sequence"/>
</dbReference>
<feature type="transmembrane region" description="Helical" evidence="9">
    <location>
        <begin position="9"/>
        <end position="27"/>
    </location>
</feature>
<feature type="transmembrane region" description="Helical" evidence="9">
    <location>
        <begin position="222"/>
        <end position="243"/>
    </location>
</feature>
<keyword evidence="7 9" id="KW-0472">Membrane</keyword>
<evidence type="ECO:0000256" key="4">
    <source>
        <dbReference type="ARBA" id="ARBA00022475"/>
    </source>
</evidence>
<proteinExistence type="inferred from homology"/>
<keyword evidence="3" id="KW-0050">Antiport</keyword>
<keyword evidence="6 9" id="KW-1133">Transmembrane helix</keyword>